<organism evidence="7 8">
    <name type="scientific">Sulfitobacter marinus</name>
    <dbReference type="NCBI Taxonomy" id="394264"/>
    <lineage>
        <taxon>Bacteria</taxon>
        <taxon>Pseudomonadati</taxon>
        <taxon>Pseudomonadota</taxon>
        <taxon>Alphaproteobacteria</taxon>
        <taxon>Rhodobacterales</taxon>
        <taxon>Roseobacteraceae</taxon>
        <taxon>Sulfitobacter</taxon>
    </lineage>
</organism>
<dbReference type="EMBL" id="FPAJ01000004">
    <property type="protein sequence ID" value="SFT01527.1"/>
    <property type="molecule type" value="Genomic_DNA"/>
</dbReference>
<dbReference type="PROSITE" id="PS51379">
    <property type="entry name" value="4FE4S_FER_2"/>
    <property type="match status" value="2"/>
</dbReference>
<feature type="transmembrane region" description="Helical" evidence="5">
    <location>
        <begin position="68"/>
        <end position="87"/>
    </location>
</feature>
<keyword evidence="5" id="KW-1133">Transmembrane helix</keyword>
<evidence type="ECO:0000256" key="4">
    <source>
        <dbReference type="ARBA" id="ARBA00023014"/>
    </source>
</evidence>
<feature type="transmembrane region" description="Helical" evidence="5">
    <location>
        <begin position="28"/>
        <end position="48"/>
    </location>
</feature>
<dbReference type="AlphaFoldDB" id="A0A1I6UJS3"/>
<dbReference type="InterPro" id="IPR017900">
    <property type="entry name" value="4Fe4S_Fe_S_CS"/>
</dbReference>
<keyword evidence="5" id="KW-0812">Transmembrane</keyword>
<keyword evidence="2" id="KW-0479">Metal-binding</keyword>
<dbReference type="PANTHER" id="PTHR43687">
    <property type="entry name" value="ADENYLYLSULFATE REDUCTASE, BETA SUBUNIT"/>
    <property type="match status" value="1"/>
</dbReference>
<evidence type="ECO:0000256" key="5">
    <source>
        <dbReference type="SAM" id="Phobius"/>
    </source>
</evidence>
<dbReference type="InterPro" id="IPR017896">
    <property type="entry name" value="4Fe4S_Fe-S-bd"/>
</dbReference>
<keyword evidence="5" id="KW-0472">Membrane</keyword>
<dbReference type="InterPro" id="IPR039261">
    <property type="entry name" value="FNR_nucleotide-bd"/>
</dbReference>
<evidence type="ECO:0000256" key="2">
    <source>
        <dbReference type="ARBA" id="ARBA00022723"/>
    </source>
</evidence>
<dbReference type="SUPFAM" id="SSF54862">
    <property type="entry name" value="4Fe-4S ferredoxins"/>
    <property type="match status" value="1"/>
</dbReference>
<reference evidence="8" key="1">
    <citation type="submission" date="2016-10" db="EMBL/GenBank/DDBJ databases">
        <authorList>
            <person name="Varghese N."/>
            <person name="Submissions S."/>
        </authorList>
    </citation>
    <scope>NUCLEOTIDE SEQUENCE [LARGE SCALE GENOMIC DNA]</scope>
    <source>
        <strain evidence="8">DSM 23422</strain>
    </source>
</reference>
<feature type="transmembrane region" description="Helical" evidence="5">
    <location>
        <begin position="99"/>
        <end position="120"/>
    </location>
</feature>
<evidence type="ECO:0000259" key="6">
    <source>
        <dbReference type="PROSITE" id="PS51379"/>
    </source>
</evidence>
<gene>
    <name evidence="7" type="ORF">SAMN04488040_2772</name>
</gene>
<keyword evidence="4" id="KW-0411">Iron-sulfur</keyword>
<proteinExistence type="predicted"/>
<dbReference type="STRING" id="394264.SAMN04488040_2772"/>
<dbReference type="SUPFAM" id="SSF52343">
    <property type="entry name" value="Ferredoxin reductase-like, C-terminal NADP-linked domain"/>
    <property type="match status" value="1"/>
</dbReference>
<keyword evidence="1" id="KW-0004">4Fe-4S</keyword>
<evidence type="ECO:0000256" key="3">
    <source>
        <dbReference type="ARBA" id="ARBA00023004"/>
    </source>
</evidence>
<evidence type="ECO:0000313" key="7">
    <source>
        <dbReference type="EMBL" id="SFT01527.1"/>
    </source>
</evidence>
<evidence type="ECO:0000313" key="8">
    <source>
        <dbReference type="Proteomes" id="UP000199239"/>
    </source>
</evidence>
<dbReference type="GO" id="GO:0051539">
    <property type="term" value="F:4 iron, 4 sulfur cluster binding"/>
    <property type="evidence" value="ECO:0007669"/>
    <property type="project" value="UniProtKB-KW"/>
</dbReference>
<dbReference type="InterPro" id="IPR050572">
    <property type="entry name" value="Fe-S_Ferredoxin"/>
</dbReference>
<keyword evidence="8" id="KW-1185">Reference proteome</keyword>
<dbReference type="Gene3D" id="3.30.70.20">
    <property type="match status" value="1"/>
</dbReference>
<dbReference type="PANTHER" id="PTHR43687:SF1">
    <property type="entry name" value="FERREDOXIN III"/>
    <property type="match status" value="1"/>
</dbReference>
<protein>
    <recommendedName>
        <fullName evidence="6">4Fe-4S ferredoxin-type domain-containing protein</fullName>
    </recommendedName>
</protein>
<accession>A0A1I6UJS3</accession>
<keyword evidence="3" id="KW-0408">Iron</keyword>
<name>A0A1I6UJS3_9RHOB</name>
<sequence>MRRDKDMIAAADMQRALTQDQPGGKISLFARTLLIVAALWTVSSQSYYALVSVLGLERGYDGAPILFAAYYLGWAALAAWLFRALFANVLARDRVAREGLALLLILAAFGLFVVYALPLLPDFSEVRAPGNPPEFIFASAWGPARRAITFISKALGDYTEGWPDTVKAGDAVIVEGQYGRFTFDNAKERQIWIRAGIGITPFIARLNHLVAALDGKKIDPFHTAPKIASEPQALLEADVAAAGVKLQLMRDGTTAFSTVPACATCCPTGQMPASGSGPRRLWPCAASGSGRARPQARGLSSETFQHGLTRAHPRRPLMTIKSINGCIGCEECVKSCPCDVIRMEGGKAVITYAADCQICHLCRMYCPVDAIEMSPEKSIPVIVPWG</sequence>
<feature type="domain" description="4Fe-4S ferredoxin-type" evidence="6">
    <location>
        <begin position="347"/>
        <end position="376"/>
    </location>
</feature>
<evidence type="ECO:0000256" key="1">
    <source>
        <dbReference type="ARBA" id="ARBA00022485"/>
    </source>
</evidence>
<dbReference type="PROSITE" id="PS00198">
    <property type="entry name" value="4FE4S_FER_1"/>
    <property type="match status" value="2"/>
</dbReference>
<dbReference type="Proteomes" id="UP000199239">
    <property type="component" value="Unassembled WGS sequence"/>
</dbReference>
<dbReference type="GO" id="GO:0046872">
    <property type="term" value="F:metal ion binding"/>
    <property type="evidence" value="ECO:0007669"/>
    <property type="project" value="UniProtKB-KW"/>
</dbReference>
<feature type="domain" description="4Fe-4S ferredoxin-type" evidence="6">
    <location>
        <begin position="316"/>
        <end position="346"/>
    </location>
</feature>